<name>A0ABS4S837_9BACI</name>
<protein>
    <recommendedName>
        <fullName evidence="6">ComE operon protein 2</fullName>
    </recommendedName>
</protein>
<dbReference type="GO" id="GO:0004132">
    <property type="term" value="F:dCMP deaminase activity"/>
    <property type="evidence" value="ECO:0007669"/>
    <property type="project" value="UniProtKB-EC"/>
</dbReference>
<evidence type="ECO:0000256" key="2">
    <source>
        <dbReference type="ARBA" id="ARBA00006576"/>
    </source>
</evidence>
<evidence type="ECO:0000256" key="1">
    <source>
        <dbReference type="ARBA" id="ARBA00001947"/>
    </source>
</evidence>
<keyword evidence="9" id="KW-1185">Reference proteome</keyword>
<dbReference type="PROSITE" id="PS00903">
    <property type="entry name" value="CYT_DCMP_DEAMINASES_1"/>
    <property type="match status" value="1"/>
</dbReference>
<dbReference type="InterPro" id="IPR016192">
    <property type="entry name" value="APOBEC/CMP_deaminase_Zn-bd"/>
</dbReference>
<dbReference type="RefSeq" id="WP_029266835.1">
    <property type="nucleotide sequence ID" value="NZ_JAGIKX010000002.1"/>
</dbReference>
<evidence type="ECO:0000256" key="4">
    <source>
        <dbReference type="ARBA" id="ARBA00022801"/>
    </source>
</evidence>
<feature type="domain" description="CMP/dCMP-type deaminase" evidence="7">
    <location>
        <begin position="5"/>
        <end position="132"/>
    </location>
</feature>
<evidence type="ECO:0000256" key="6">
    <source>
        <dbReference type="NCBIfam" id="TIGR02571"/>
    </source>
</evidence>
<dbReference type="PANTHER" id="PTHR11086">
    <property type="entry name" value="DEOXYCYTIDYLATE DEAMINASE-RELATED"/>
    <property type="match status" value="1"/>
</dbReference>
<dbReference type="InterPro" id="IPR035105">
    <property type="entry name" value="Deoxycytidylate_deaminase_dom"/>
</dbReference>
<dbReference type="SUPFAM" id="SSF53927">
    <property type="entry name" value="Cytidine deaminase-like"/>
    <property type="match status" value="1"/>
</dbReference>
<dbReference type="PROSITE" id="PS51747">
    <property type="entry name" value="CYT_DCMP_DEAMINASES_2"/>
    <property type="match status" value="1"/>
</dbReference>
<dbReference type="InterPro" id="IPR015517">
    <property type="entry name" value="dCMP_deaminase-rel"/>
</dbReference>
<keyword evidence="3" id="KW-0479">Metal-binding</keyword>
<dbReference type="EMBL" id="JAGIKX010000002">
    <property type="protein sequence ID" value="MBP2256567.1"/>
    <property type="molecule type" value="Genomic_DNA"/>
</dbReference>
<evidence type="ECO:0000256" key="3">
    <source>
        <dbReference type="ARBA" id="ARBA00022723"/>
    </source>
</evidence>
<dbReference type="InterPro" id="IPR016193">
    <property type="entry name" value="Cytidine_deaminase-like"/>
</dbReference>
<keyword evidence="5" id="KW-0862">Zinc</keyword>
<evidence type="ECO:0000256" key="5">
    <source>
        <dbReference type="ARBA" id="ARBA00022833"/>
    </source>
</evidence>
<evidence type="ECO:0000259" key="7">
    <source>
        <dbReference type="PROSITE" id="PS51747"/>
    </source>
</evidence>
<keyword evidence="4 8" id="KW-0378">Hydrolase</keyword>
<gene>
    <name evidence="8" type="ORF">J2Z81_000500</name>
</gene>
<reference evidence="8 9" key="1">
    <citation type="submission" date="2021-03" db="EMBL/GenBank/DDBJ databases">
        <title>Genomic Encyclopedia of Type Strains, Phase IV (KMG-IV): sequencing the most valuable type-strain genomes for metagenomic binning, comparative biology and taxonomic classification.</title>
        <authorList>
            <person name="Goeker M."/>
        </authorList>
    </citation>
    <scope>NUCLEOTIDE SEQUENCE [LARGE SCALE GENOMIC DNA]</scope>
    <source>
        <strain evidence="8 9">DSM 25790</strain>
    </source>
</reference>
<comment type="caution">
    <text evidence="8">The sequence shown here is derived from an EMBL/GenBank/DDBJ whole genome shotgun (WGS) entry which is preliminary data.</text>
</comment>
<dbReference type="CDD" id="cd01286">
    <property type="entry name" value="deoxycytidylate_deaminase"/>
    <property type="match status" value="1"/>
</dbReference>
<dbReference type="PANTHER" id="PTHR11086:SF18">
    <property type="entry name" value="DEOXYCYTIDYLATE DEAMINASE"/>
    <property type="match status" value="1"/>
</dbReference>
<dbReference type="Pfam" id="PF00383">
    <property type="entry name" value="dCMP_cyt_deam_1"/>
    <property type="match status" value="1"/>
</dbReference>
<proteinExistence type="inferred from homology"/>
<dbReference type="InterPro" id="IPR013404">
    <property type="entry name" value="Competence_ComEB"/>
</dbReference>
<dbReference type="NCBIfam" id="TIGR02571">
    <property type="entry name" value="ComEB"/>
    <property type="match status" value="1"/>
</dbReference>
<accession>A0ABS4S837</accession>
<dbReference type="InterPro" id="IPR002125">
    <property type="entry name" value="CMP_dCMP_dom"/>
</dbReference>
<evidence type="ECO:0000313" key="9">
    <source>
        <dbReference type="Proteomes" id="UP001519294"/>
    </source>
</evidence>
<comment type="similarity">
    <text evidence="2">Belongs to the cytidine and deoxycytidylate deaminase family.</text>
</comment>
<sequence>MERISWDQYFMAQSHLLALRSTCTRLMVGATIVRDKRIIAGGYNGSVSGSVHCNDEGCYVIDGHCVRTVHAEANALLQCAKFGVPTDNADIYVTHYPCLQCCKQLIQSGIKTVYYAEDYRNHPYAIELFQEAGVETKKVELNYLAVDTKYKEKSAYVQHLLEKLELNTNEQELSVLKKQAKQLFTPYSQSK</sequence>
<evidence type="ECO:0000313" key="8">
    <source>
        <dbReference type="EMBL" id="MBP2256567.1"/>
    </source>
</evidence>
<dbReference type="Proteomes" id="UP001519294">
    <property type="component" value="Unassembled WGS sequence"/>
</dbReference>
<comment type="cofactor">
    <cofactor evidence="1">
        <name>Zn(2+)</name>
        <dbReference type="ChEBI" id="CHEBI:29105"/>
    </cofactor>
</comment>
<dbReference type="Gene3D" id="3.40.140.10">
    <property type="entry name" value="Cytidine Deaminase, domain 2"/>
    <property type="match status" value="1"/>
</dbReference>
<organism evidence="8 9">
    <name type="scientific">Virgibacillus alimentarius</name>
    <dbReference type="NCBI Taxonomy" id="698769"/>
    <lineage>
        <taxon>Bacteria</taxon>
        <taxon>Bacillati</taxon>
        <taxon>Bacillota</taxon>
        <taxon>Bacilli</taxon>
        <taxon>Bacillales</taxon>
        <taxon>Bacillaceae</taxon>
        <taxon>Virgibacillus</taxon>
    </lineage>
</organism>